<evidence type="ECO:0000313" key="2">
    <source>
        <dbReference type="Proteomes" id="UP001163321"/>
    </source>
</evidence>
<gene>
    <name evidence="1" type="ORF">PsorP6_000829</name>
</gene>
<accession>A0ACC0WRJ1</accession>
<proteinExistence type="predicted"/>
<protein>
    <submittedName>
        <fullName evidence="1">Uncharacterized protein</fullName>
    </submittedName>
</protein>
<organism evidence="1 2">
    <name type="scientific">Peronosclerospora sorghi</name>
    <dbReference type="NCBI Taxonomy" id="230839"/>
    <lineage>
        <taxon>Eukaryota</taxon>
        <taxon>Sar</taxon>
        <taxon>Stramenopiles</taxon>
        <taxon>Oomycota</taxon>
        <taxon>Peronosporomycetes</taxon>
        <taxon>Peronosporales</taxon>
        <taxon>Peronosporaceae</taxon>
        <taxon>Peronosclerospora</taxon>
    </lineage>
</organism>
<dbReference type="EMBL" id="CM047580">
    <property type="protein sequence ID" value="KAI9921520.1"/>
    <property type="molecule type" value="Genomic_DNA"/>
</dbReference>
<name>A0ACC0WRJ1_9STRA</name>
<sequence>MSHLWGYTLVVFYALANCRYRMPSRLGRRARFRRVTTTTTCGLGAIVKPMRTLAIVFVVVTMLMVPMDARPMHGAIVSKYHRYLEERDQICAELDDWLAVYGPTGTKSGFMPVIEARSEDEAREDMLQRFYLTKEDIHEAREANPMAEVGTQGPFTLMTMAEFQKFIANSRLKPHNTSSNSTRATPRVKKPHLPHTSSSSTPQGESSDTSDDDCDDGNSAADSPIAITEMRRLGTAATRPHGFNRATDVKRRLESTLDTSYAEKTDQSPTVQSTDEANTAWTFRDVVPRDSSHVAAVSGEGGSRTNWQGKNDWGLNGLAPAVPAPVAASVPAASPASTALSPSARAADSVDWSKSACVNPPDMQGQCSSCWSFVTASALEAVQCIHSGDKQAPKYSKQQLVSCTSKNFGCHGGAPEYAIEYIRDHGICTESSYPYTSMDGGHAAACSTTCTPVTTGIPNVAKIEPGDERTLLNVVQQQPVIASVVSNTAVWKQYISGVITSCPTAAVDHAVLVVGYDATTIKIQNSWGTDWGDDGYVRISRSAETMGTCAVLSDLTYPEL</sequence>
<keyword evidence="2" id="KW-1185">Reference proteome</keyword>
<dbReference type="Proteomes" id="UP001163321">
    <property type="component" value="Chromosome 1"/>
</dbReference>
<comment type="caution">
    <text evidence="1">The sequence shown here is derived from an EMBL/GenBank/DDBJ whole genome shotgun (WGS) entry which is preliminary data.</text>
</comment>
<evidence type="ECO:0000313" key="1">
    <source>
        <dbReference type="EMBL" id="KAI9921520.1"/>
    </source>
</evidence>
<reference evidence="1 2" key="1">
    <citation type="journal article" date="2022" name="bioRxiv">
        <title>The genome of the oomycete Peronosclerospora sorghi, a cosmopolitan pathogen of maize and sorghum, is inflated with dispersed pseudogenes.</title>
        <authorList>
            <person name="Fletcher K."/>
            <person name="Martin F."/>
            <person name="Isakeit T."/>
            <person name="Cavanaugh K."/>
            <person name="Magill C."/>
            <person name="Michelmore R."/>
        </authorList>
    </citation>
    <scope>NUCLEOTIDE SEQUENCE [LARGE SCALE GENOMIC DNA]</scope>
    <source>
        <strain evidence="1">P6</strain>
    </source>
</reference>